<comment type="caution">
    <text evidence="7">The sequence shown here is derived from an EMBL/GenBank/DDBJ whole genome shotgun (WGS) entry which is preliminary data.</text>
</comment>
<dbReference type="Pfam" id="PF00069">
    <property type="entry name" value="Pkinase"/>
    <property type="match status" value="1"/>
</dbReference>
<dbReference type="PROSITE" id="PS50011">
    <property type="entry name" value="PROTEIN_KINASE_DOM"/>
    <property type="match status" value="1"/>
</dbReference>
<dbReference type="InterPro" id="IPR008271">
    <property type="entry name" value="Ser/Thr_kinase_AS"/>
</dbReference>
<proteinExistence type="predicted"/>
<dbReference type="Pfam" id="PF13191">
    <property type="entry name" value="AAA_16"/>
    <property type="match status" value="1"/>
</dbReference>
<evidence type="ECO:0000313" key="8">
    <source>
        <dbReference type="Proteomes" id="UP001221411"/>
    </source>
</evidence>
<dbReference type="PANTHER" id="PTHR43289:SF6">
    <property type="entry name" value="SERINE_THREONINE-PROTEIN KINASE NEKL-3"/>
    <property type="match status" value="1"/>
</dbReference>
<feature type="region of interest" description="Disordered" evidence="5">
    <location>
        <begin position="365"/>
        <end position="386"/>
    </location>
</feature>
<evidence type="ECO:0000259" key="6">
    <source>
        <dbReference type="PROSITE" id="PS50011"/>
    </source>
</evidence>
<gene>
    <name evidence="7" type="ORF">POL67_47720</name>
</gene>
<evidence type="ECO:0000256" key="5">
    <source>
        <dbReference type="SAM" id="MobiDB-lite"/>
    </source>
</evidence>
<dbReference type="SUPFAM" id="SSF56112">
    <property type="entry name" value="Protein kinase-like (PK-like)"/>
    <property type="match status" value="1"/>
</dbReference>
<feature type="compositionally biased region" description="Polar residues" evidence="5">
    <location>
        <begin position="367"/>
        <end position="377"/>
    </location>
</feature>
<keyword evidence="2" id="KW-0547">Nucleotide-binding</keyword>
<dbReference type="PANTHER" id="PTHR43289">
    <property type="entry name" value="MITOGEN-ACTIVATED PROTEIN KINASE KINASE KINASE 20-RELATED"/>
    <property type="match status" value="1"/>
</dbReference>
<keyword evidence="8" id="KW-1185">Reference proteome</keyword>
<organism evidence="7 8">
    <name type="scientific">Polyangium mundeleinium</name>
    <dbReference type="NCBI Taxonomy" id="2995306"/>
    <lineage>
        <taxon>Bacteria</taxon>
        <taxon>Pseudomonadati</taxon>
        <taxon>Myxococcota</taxon>
        <taxon>Polyangia</taxon>
        <taxon>Polyangiales</taxon>
        <taxon>Polyangiaceae</taxon>
        <taxon>Polyangium</taxon>
    </lineage>
</organism>
<evidence type="ECO:0000256" key="3">
    <source>
        <dbReference type="ARBA" id="ARBA00022777"/>
    </source>
</evidence>
<dbReference type="RefSeq" id="WP_271928574.1">
    <property type="nucleotide sequence ID" value="NZ_JAQNDO010000001.1"/>
</dbReference>
<evidence type="ECO:0000256" key="2">
    <source>
        <dbReference type="ARBA" id="ARBA00022741"/>
    </source>
</evidence>
<dbReference type="CDD" id="cd14014">
    <property type="entry name" value="STKc_PknB_like"/>
    <property type="match status" value="1"/>
</dbReference>
<reference evidence="7 8" key="1">
    <citation type="submission" date="2022-11" db="EMBL/GenBank/DDBJ databases">
        <title>Minimal conservation of predation-associated metabolite biosynthetic gene clusters underscores biosynthetic potential of Myxococcota including descriptions for ten novel species: Archangium lansinium sp. nov., Myxococcus landrumus sp. nov., Nannocystis bai.</title>
        <authorList>
            <person name="Ahearne A."/>
            <person name="Stevens C."/>
            <person name="Dowd S."/>
        </authorList>
    </citation>
    <scope>NUCLEOTIDE SEQUENCE [LARGE SCALE GENOMIC DNA]</scope>
    <source>
        <strain evidence="7 8">RJM3</strain>
    </source>
</reference>
<name>A0ABT5F7N4_9BACT</name>
<dbReference type="PROSITE" id="PS00108">
    <property type="entry name" value="PROTEIN_KINASE_ST"/>
    <property type="match status" value="1"/>
</dbReference>
<accession>A0ABT5F7N4</accession>
<evidence type="ECO:0000256" key="4">
    <source>
        <dbReference type="ARBA" id="ARBA00022840"/>
    </source>
</evidence>
<dbReference type="SUPFAM" id="SSF48452">
    <property type="entry name" value="TPR-like"/>
    <property type="match status" value="1"/>
</dbReference>
<evidence type="ECO:0000313" key="7">
    <source>
        <dbReference type="EMBL" id="MDC0749110.1"/>
    </source>
</evidence>
<dbReference type="InterPro" id="IPR011009">
    <property type="entry name" value="Kinase-like_dom_sf"/>
</dbReference>
<dbReference type="Gene3D" id="1.10.510.10">
    <property type="entry name" value="Transferase(Phosphotransferase) domain 1"/>
    <property type="match status" value="1"/>
</dbReference>
<dbReference type="SMART" id="SM00220">
    <property type="entry name" value="S_TKc"/>
    <property type="match status" value="1"/>
</dbReference>
<keyword evidence="4" id="KW-0067">ATP-binding</keyword>
<dbReference type="InterPro" id="IPR041664">
    <property type="entry name" value="AAA_16"/>
</dbReference>
<dbReference type="EMBL" id="JAQNDO010000001">
    <property type="protein sequence ID" value="MDC0749110.1"/>
    <property type="molecule type" value="Genomic_DNA"/>
</dbReference>
<dbReference type="GO" id="GO:0016301">
    <property type="term" value="F:kinase activity"/>
    <property type="evidence" value="ECO:0007669"/>
    <property type="project" value="UniProtKB-KW"/>
</dbReference>
<dbReference type="Gene3D" id="1.25.40.10">
    <property type="entry name" value="Tetratricopeptide repeat domain"/>
    <property type="match status" value="1"/>
</dbReference>
<evidence type="ECO:0000256" key="1">
    <source>
        <dbReference type="ARBA" id="ARBA00022679"/>
    </source>
</evidence>
<keyword evidence="3 7" id="KW-0418">Kinase</keyword>
<keyword evidence="1" id="KW-0808">Transferase</keyword>
<feature type="domain" description="Protein kinase" evidence="6">
    <location>
        <begin position="12"/>
        <end position="273"/>
    </location>
</feature>
<dbReference type="InterPro" id="IPR027417">
    <property type="entry name" value="P-loop_NTPase"/>
</dbReference>
<protein>
    <submittedName>
        <fullName evidence="7">Protein kinase</fullName>
    </submittedName>
</protein>
<dbReference type="Proteomes" id="UP001221411">
    <property type="component" value="Unassembled WGS sequence"/>
</dbReference>
<dbReference type="InterPro" id="IPR011990">
    <property type="entry name" value="TPR-like_helical_dom_sf"/>
</dbReference>
<dbReference type="SUPFAM" id="SSF52540">
    <property type="entry name" value="P-loop containing nucleoside triphosphate hydrolases"/>
    <property type="match status" value="1"/>
</dbReference>
<dbReference type="InterPro" id="IPR000719">
    <property type="entry name" value="Prot_kinase_dom"/>
</dbReference>
<sequence length="1165" mass="127424">MLVIGETLGGRYDLVRLAGTGGMGEIYEAREHSTGKRLAVKVLRAGRDDAAARFERETAILSTSSHPHIVQYVARGVLPSGEPWLVMEWLEGEDLASRLGRGPLGIAEGVRLLRAAAEALGAMHARGVVHRDIKPGNLFLVGGRIEGLKVLDFGIAQLPGASRLTDTGLILGTPGYMAPEQARDREGVGAGADVFSLGAVLFECLTGQRAFPGATFLAVLSKTLFDEPPRLRQLVPRAPEGLEALVARMLSKHPEDRPADGRAVAAALSTSWLVDDAPTPERPRSAITGSERRTVVRRQIAEGPRLLLGKPTPYVGRERDLALALQLFDECVEDGVAHGVLVVAPPGMGKSRLAHELVRELRARTKPPSTLGGSARTSRAAPPNPPSIWNVRADPLRQSSALGLLGQALRGACGLREGQPLEARREALLARITERMGPAGRPVAEVLGEITSTPFPDAESAPLREARKNAQLLADRIQDAWLSFLQAECSAAPVLLLLDDLQWSDRPTVQLVDAALREGQRSPLFVLALARPEVHDVFPNLWSKRRLYELRLRKLGPKASEELVRHVLGDAAPEETVTRICALSDGNAFYLEELIRAAEEKQTTLPATVVSMVQSRLTQLDGPARHILRAASVFGETFWAGGVAALLGASLHASEMHEAFSRLVDGELVAKARESRFPGEEEFRFHHALLREGAYSMLLGEDRALGHLLAGEWLERHGEQEPTVLAEHFERGGDLERACHYHARAAERSFAHFDLDGVLVHVERGVSCGATGEVLLTLRSWQLMAHNFRGSFTEEVIRLAEEARAKARPGSSAWYRMTHVLCSHCMFTGQREYAITLAREIAATSPDTSARPVVMELLVIVVGGLAAVGEGSIARDMIDYLQRVEDRLEETDLLERCHAWQTRAWYLMVRDQDPWKSLVLFRKAAAGFTEVGDLRQKVFVENGATVMLFWMGQREASIEDARKTLALAQRVQDPLVRAYAQSTLQWALLEDAPHIEELKGLSRENIHVYPGPSLFSAFAHICLASTALHEGDLASAEAEARMARDNLTTMPSYRLLASSYLVTALLRQGRAAEAREIAEQDLGLLAGRGSTGIGESRFRLAVVEARWATGDTEAAREACIEARELLVTTAARIEDPKFRRSYSEDVPAHRRTLALAEELGLGEAP</sequence>